<dbReference type="AlphaFoldDB" id="A0A7Y0ABN3"/>
<name>A0A7Y0ABN3_9BACT</name>
<proteinExistence type="predicted"/>
<dbReference type="RefSeq" id="WP_169529663.1">
    <property type="nucleotide sequence ID" value="NZ_JABBGH010000001.1"/>
</dbReference>
<reference evidence="1 2" key="1">
    <citation type="submission" date="2020-04" db="EMBL/GenBank/DDBJ databases">
        <title>Hymenobacter polaris sp. nov., isolated from Arctic soil.</title>
        <authorList>
            <person name="Dahal R.H."/>
        </authorList>
    </citation>
    <scope>NUCLEOTIDE SEQUENCE [LARGE SCALE GENOMIC DNA]</scope>
    <source>
        <strain evidence="1 2">RP-2-7</strain>
    </source>
</reference>
<dbReference type="Proteomes" id="UP000559626">
    <property type="component" value="Unassembled WGS sequence"/>
</dbReference>
<protein>
    <submittedName>
        <fullName evidence="1">Uncharacterized protein</fullName>
    </submittedName>
</protein>
<sequence length="85" mass="9810">MDTSHALDHYPERRDLLNGFLLEYSLLTTESPELTELLSFEAYAQFCFSFFALRQQRSQQAGISQQLKLLREHLPLPVPATLLTL</sequence>
<comment type="caution">
    <text evidence="1">The sequence shown here is derived from an EMBL/GenBank/DDBJ whole genome shotgun (WGS) entry which is preliminary data.</text>
</comment>
<gene>
    <name evidence="1" type="ORF">HHL22_03980</name>
</gene>
<evidence type="ECO:0000313" key="2">
    <source>
        <dbReference type="Proteomes" id="UP000559626"/>
    </source>
</evidence>
<organism evidence="1 2">
    <name type="scientific">Hymenobacter polaris</name>
    <dbReference type="NCBI Taxonomy" id="2682546"/>
    <lineage>
        <taxon>Bacteria</taxon>
        <taxon>Pseudomonadati</taxon>
        <taxon>Bacteroidota</taxon>
        <taxon>Cytophagia</taxon>
        <taxon>Cytophagales</taxon>
        <taxon>Hymenobacteraceae</taxon>
        <taxon>Hymenobacter</taxon>
    </lineage>
</organism>
<evidence type="ECO:0000313" key="1">
    <source>
        <dbReference type="EMBL" id="NML64357.1"/>
    </source>
</evidence>
<keyword evidence="2" id="KW-1185">Reference proteome</keyword>
<dbReference type="EMBL" id="JABBGH010000001">
    <property type="protein sequence ID" value="NML64357.1"/>
    <property type="molecule type" value="Genomic_DNA"/>
</dbReference>
<accession>A0A7Y0ABN3</accession>